<gene>
    <name evidence="4" type="ORF">OW763_02450</name>
</gene>
<organism evidence="4 5">
    <name type="scientific">Clostridium aestuarii</name>
    <dbReference type="NCBI Taxonomy" id="338193"/>
    <lineage>
        <taxon>Bacteria</taxon>
        <taxon>Bacillati</taxon>
        <taxon>Bacillota</taxon>
        <taxon>Clostridia</taxon>
        <taxon>Eubacteriales</taxon>
        <taxon>Clostridiaceae</taxon>
        <taxon>Clostridium</taxon>
    </lineage>
</organism>
<keyword evidence="1 3" id="KW-0812">Transmembrane</keyword>
<keyword evidence="5" id="KW-1185">Reference proteome</keyword>
<name>A0ABT4CYL0_9CLOT</name>
<dbReference type="PANTHER" id="PTHR37815:SF3">
    <property type="entry name" value="UPF0397 PROTEIN SPR0429"/>
    <property type="match status" value="1"/>
</dbReference>
<evidence type="ECO:0000256" key="1">
    <source>
        <dbReference type="ARBA" id="ARBA00022692"/>
    </source>
</evidence>
<dbReference type="PANTHER" id="PTHR37815">
    <property type="entry name" value="UPF0397 PROTEIN BC_2624-RELATED"/>
    <property type="match status" value="1"/>
</dbReference>
<dbReference type="Proteomes" id="UP001078443">
    <property type="component" value="Unassembled WGS sequence"/>
</dbReference>
<dbReference type="Gene3D" id="1.10.1760.20">
    <property type="match status" value="1"/>
</dbReference>
<dbReference type="InterPro" id="IPR009825">
    <property type="entry name" value="ECF_substrate-spec-like"/>
</dbReference>
<feature type="transmembrane region" description="Helical" evidence="3">
    <location>
        <begin position="115"/>
        <end position="142"/>
    </location>
</feature>
<dbReference type="EMBL" id="JAPQER010000001">
    <property type="protein sequence ID" value="MCY6483215.1"/>
    <property type="molecule type" value="Genomic_DNA"/>
</dbReference>
<keyword evidence="2 3" id="KW-1133">Transmembrane helix</keyword>
<accession>A0ABT4CYL0</accession>
<evidence type="ECO:0000256" key="3">
    <source>
        <dbReference type="SAM" id="Phobius"/>
    </source>
</evidence>
<sequence length="191" mass="20704">MENKHKGLRMSSTKINSIVQVGLMASIICVATFIVHIPSFMGVVHLGDSMIFLAAVLLGRKKSAMASAIGMSLFDVLSGYVYWAPFTFIIKGLMAFIAASIVYRKKYEGENVWNNLLAFSIAGIFMIIAYYFSGAVLARFVFAKTATLNQAFILALKDVPGNISQALAGIIIGVPLSLTVKKALERSNISI</sequence>
<dbReference type="RefSeq" id="WP_268039472.1">
    <property type="nucleotide sequence ID" value="NZ_JAPQER010000001.1"/>
</dbReference>
<feature type="transmembrane region" description="Helical" evidence="3">
    <location>
        <begin position="162"/>
        <end position="180"/>
    </location>
</feature>
<dbReference type="Pfam" id="PF07155">
    <property type="entry name" value="ECF-ribofla_trS"/>
    <property type="match status" value="1"/>
</dbReference>
<protein>
    <submittedName>
        <fullName evidence="4">ECF transporter S component</fullName>
    </submittedName>
</protein>
<proteinExistence type="predicted"/>
<reference evidence="4" key="1">
    <citation type="submission" date="2022-12" db="EMBL/GenBank/DDBJ databases">
        <authorList>
            <person name="Wang J."/>
        </authorList>
    </citation>
    <scope>NUCLEOTIDE SEQUENCE</scope>
    <source>
        <strain evidence="4">HY-45-18</strain>
    </source>
</reference>
<keyword evidence="3" id="KW-0472">Membrane</keyword>
<evidence type="ECO:0000313" key="5">
    <source>
        <dbReference type="Proteomes" id="UP001078443"/>
    </source>
</evidence>
<evidence type="ECO:0000313" key="4">
    <source>
        <dbReference type="EMBL" id="MCY6483215.1"/>
    </source>
</evidence>
<evidence type="ECO:0000256" key="2">
    <source>
        <dbReference type="ARBA" id="ARBA00022989"/>
    </source>
</evidence>
<comment type="caution">
    <text evidence="4">The sequence shown here is derived from an EMBL/GenBank/DDBJ whole genome shotgun (WGS) entry which is preliminary data.</text>
</comment>
<feature type="transmembrane region" description="Helical" evidence="3">
    <location>
        <begin position="21"/>
        <end position="41"/>
    </location>
</feature>
<feature type="transmembrane region" description="Helical" evidence="3">
    <location>
        <begin position="80"/>
        <end position="103"/>
    </location>
</feature>